<comment type="caution">
    <text evidence="1">The sequence shown here is derived from an EMBL/GenBank/DDBJ whole genome shotgun (WGS) entry which is preliminary data.</text>
</comment>
<name>A0AA88W103_9ASTE</name>
<reference evidence="1" key="1">
    <citation type="submission" date="2022-12" db="EMBL/GenBank/DDBJ databases">
        <title>Draft genome assemblies for two species of Escallonia (Escalloniales).</title>
        <authorList>
            <person name="Chanderbali A."/>
            <person name="Dervinis C."/>
            <person name="Anghel I."/>
            <person name="Soltis D."/>
            <person name="Soltis P."/>
            <person name="Zapata F."/>
        </authorList>
    </citation>
    <scope>NUCLEOTIDE SEQUENCE</scope>
    <source>
        <strain evidence="1">UCBG64.0493</strain>
        <tissue evidence="1">Leaf</tissue>
    </source>
</reference>
<accession>A0AA88W103</accession>
<dbReference type="AlphaFoldDB" id="A0AA88W103"/>
<keyword evidence="2" id="KW-1185">Reference proteome</keyword>
<dbReference type="Proteomes" id="UP001188597">
    <property type="component" value="Unassembled WGS sequence"/>
</dbReference>
<proteinExistence type="predicted"/>
<evidence type="ECO:0000313" key="2">
    <source>
        <dbReference type="Proteomes" id="UP001188597"/>
    </source>
</evidence>
<evidence type="ECO:0000313" key="1">
    <source>
        <dbReference type="EMBL" id="KAK3017254.1"/>
    </source>
</evidence>
<sequence>GKQLVFIPNNSRKSREQLSLKLHSLGIAVSVEDGKNEVELKPSCLFKHDKNVEAIVVGVDQYINFYKQQ</sequence>
<feature type="non-terminal residue" evidence="1">
    <location>
        <position position="1"/>
    </location>
</feature>
<protein>
    <submittedName>
        <fullName evidence="1">Uncharacterized protein</fullName>
    </submittedName>
</protein>
<organism evidence="1 2">
    <name type="scientific">Escallonia herrerae</name>
    <dbReference type="NCBI Taxonomy" id="1293975"/>
    <lineage>
        <taxon>Eukaryota</taxon>
        <taxon>Viridiplantae</taxon>
        <taxon>Streptophyta</taxon>
        <taxon>Embryophyta</taxon>
        <taxon>Tracheophyta</taxon>
        <taxon>Spermatophyta</taxon>
        <taxon>Magnoliopsida</taxon>
        <taxon>eudicotyledons</taxon>
        <taxon>Gunneridae</taxon>
        <taxon>Pentapetalae</taxon>
        <taxon>asterids</taxon>
        <taxon>campanulids</taxon>
        <taxon>Escalloniales</taxon>
        <taxon>Escalloniaceae</taxon>
        <taxon>Escallonia</taxon>
    </lineage>
</organism>
<gene>
    <name evidence="1" type="ORF">RJ639_005542</name>
</gene>
<dbReference type="EMBL" id="JAVXUP010001015">
    <property type="protein sequence ID" value="KAK3017254.1"/>
    <property type="molecule type" value="Genomic_DNA"/>
</dbReference>